<evidence type="ECO:0000313" key="2">
    <source>
        <dbReference type="Proteomes" id="UP000715095"/>
    </source>
</evidence>
<feature type="non-terminal residue" evidence="1">
    <location>
        <position position="74"/>
    </location>
</feature>
<keyword evidence="2" id="KW-1185">Reference proteome</keyword>
<evidence type="ECO:0000313" key="1">
    <source>
        <dbReference type="EMBL" id="MBM6705434.1"/>
    </source>
</evidence>
<sequence>MQKELQAMAAAGFGNEYLRVKPDPVRSRISSERAGMVDAHPNEQADHPLFQIAKLSACALDELADGFDEEARRA</sequence>
<organism evidence="1 2">
    <name type="scientific">Sutterella massiliensis</name>
    <dbReference type="NCBI Taxonomy" id="1816689"/>
    <lineage>
        <taxon>Bacteria</taxon>
        <taxon>Pseudomonadati</taxon>
        <taxon>Pseudomonadota</taxon>
        <taxon>Betaproteobacteria</taxon>
        <taxon>Burkholderiales</taxon>
        <taxon>Sutterellaceae</taxon>
        <taxon>Sutterella</taxon>
    </lineage>
</organism>
<dbReference type="Proteomes" id="UP000715095">
    <property type="component" value="Unassembled WGS sequence"/>
</dbReference>
<reference evidence="1 2" key="1">
    <citation type="journal article" date="2021" name="Sci. Rep.">
        <title>The distribution of antibiotic resistance genes in chicken gut microbiota commensals.</title>
        <authorList>
            <person name="Juricova H."/>
            <person name="Matiasovicova J."/>
            <person name="Kubasova T."/>
            <person name="Cejkova D."/>
            <person name="Rychlik I."/>
        </authorList>
    </citation>
    <scope>NUCLEOTIDE SEQUENCE [LARGE SCALE GENOMIC DNA]</scope>
    <source>
        <strain evidence="1 2">An829</strain>
    </source>
</reference>
<name>A0ABS2DVS1_9BURK</name>
<protein>
    <submittedName>
        <fullName evidence="1">Uncharacterized protein</fullName>
    </submittedName>
</protein>
<proteinExistence type="predicted"/>
<dbReference type="RefSeq" id="WP_205105363.1">
    <property type="nucleotide sequence ID" value="NZ_JACJJC010000498.1"/>
</dbReference>
<dbReference type="EMBL" id="JACJJC010000498">
    <property type="protein sequence ID" value="MBM6705434.1"/>
    <property type="molecule type" value="Genomic_DNA"/>
</dbReference>
<accession>A0ABS2DVS1</accession>
<gene>
    <name evidence="1" type="ORF">H6A60_13270</name>
</gene>
<comment type="caution">
    <text evidence="1">The sequence shown here is derived from an EMBL/GenBank/DDBJ whole genome shotgun (WGS) entry which is preliminary data.</text>
</comment>